<evidence type="ECO:0000313" key="3">
    <source>
        <dbReference type="Proteomes" id="UP001642483"/>
    </source>
</evidence>
<name>A0ABP0GT76_CLALP</name>
<keyword evidence="3" id="KW-1185">Reference proteome</keyword>
<dbReference type="Proteomes" id="UP001642483">
    <property type="component" value="Unassembled WGS sequence"/>
</dbReference>
<feature type="compositionally biased region" description="Basic and acidic residues" evidence="1">
    <location>
        <begin position="589"/>
        <end position="612"/>
    </location>
</feature>
<evidence type="ECO:0000256" key="1">
    <source>
        <dbReference type="SAM" id="MobiDB-lite"/>
    </source>
</evidence>
<dbReference type="InterPro" id="IPR043385">
    <property type="entry name" value="GARRE1"/>
</dbReference>
<proteinExistence type="predicted"/>
<dbReference type="PANTHER" id="PTHR15703">
    <property type="entry name" value="RIKEN CDNA 4931406P16 GENE"/>
    <property type="match status" value="1"/>
</dbReference>
<feature type="compositionally biased region" description="Polar residues" evidence="1">
    <location>
        <begin position="901"/>
        <end position="915"/>
    </location>
</feature>
<evidence type="ECO:0000313" key="2">
    <source>
        <dbReference type="EMBL" id="CAK8694941.1"/>
    </source>
</evidence>
<sequence>MSINSLSSCATTKQNLINSALQPPKGSSQVMNLPPSLADSRPELYVSCLQQGISAYIESVQNVSKTGCWLADSLSVLLEGTDCQLTSAKMKKKFLNMFEISVKLSIQAKNDLARLLMELTLPNHNNNNHNQAMSKWRIQNSKVLEKCIFCLEKLHSSVFGETHSEDIKEINGVQEHQADDKHLLKLNNNKPENQSPSTNELEWKQMKHKKMCINSWKYTKHLTNSLRKSSGLTEGEIQNLLKPHAVAESYKNKLNQKISAALKEYETALGGLALPTITVRGAFSLDQTIAREVLANCCNLMEIEQGIQRPPVKQFLHCELPLTNFKLSQVKYSTGTSNSTDNAKLKKDALSLFIQTCSSRLAQAEVEEITSEILGDLCPARWRCHVKAVLQLMFGNSGLVVLDTIASDTKHWATVERKGSLIIVSVPSIWSIKEDPGTMILLHRNVDPEKKLFDINVRYVAAYNLQQDSAKKKEPVVYVEVTLMNGKLSSHESLDSSVAPVSWLQKCDSNDQHTAAGSTGPPARNNRANVSKSSSSTSISSRTSSTKGRESDDNKPDSNDENSESEAIQDAIKLLSVSLSIKKAKLMEKSEAKTKEMVEEKAVSPEKPEKSLSEGTNSETKLPTTKATTSSHAKSKTLPTLRQSSNTNKNPYNHLQRYPKSASFSAFDRANFKFLNKPLTVIHPAVSPRRTFSTSSALLQTVQQQPVMYIQPNVVKHPQMQPFSVLHTANRTMQADPSHFSSPVLIQSHVSNQVILQPPLTQSSSPNTFSPTQNELLQQQQCTNAYELPQNILRSSSEMSMANVNSVQGASVISQHFENPNRYAEKQGITNAELMQQFAPNTLPELANSERSTPQNDQMNALLMDQMMDLHLSGSHGAKDIDQGLHQQLNLGVEGRKMMTSVNSIGDGSSQQNNFGPIGSPAPSRRLSHADDNKKGSNTWPHARQLSNFGKFATNNEPDYAQYIAGVNNSLQKKAATWEGADIKTRQGRSTSPEPDFRSDIPFNIFATPDLVQHVMPKARPSHDQRNGQESSDQRASPQSTGWLPWQQ</sequence>
<feature type="compositionally biased region" description="Low complexity" evidence="1">
    <location>
        <begin position="531"/>
        <end position="546"/>
    </location>
</feature>
<feature type="region of interest" description="Disordered" evidence="1">
    <location>
        <begin position="901"/>
        <end position="943"/>
    </location>
</feature>
<reference evidence="2 3" key="1">
    <citation type="submission" date="2024-02" db="EMBL/GenBank/DDBJ databases">
        <authorList>
            <person name="Daric V."/>
            <person name="Darras S."/>
        </authorList>
    </citation>
    <scope>NUCLEOTIDE SEQUENCE [LARGE SCALE GENOMIC DNA]</scope>
</reference>
<gene>
    <name evidence="2" type="ORF">CVLEPA_LOCUS28264</name>
</gene>
<comment type="caution">
    <text evidence="2">The sequence shown here is derived from an EMBL/GenBank/DDBJ whole genome shotgun (WGS) entry which is preliminary data.</text>
</comment>
<feature type="compositionally biased region" description="Polar residues" evidence="1">
    <location>
        <begin position="1028"/>
        <end position="1048"/>
    </location>
</feature>
<feature type="compositionally biased region" description="Basic and acidic residues" evidence="1">
    <location>
        <begin position="547"/>
        <end position="558"/>
    </location>
</feature>
<feature type="region of interest" description="Disordered" evidence="1">
    <location>
        <begin position="589"/>
        <end position="656"/>
    </location>
</feature>
<protein>
    <submittedName>
        <fullName evidence="2">Uncharacterized protein</fullName>
    </submittedName>
</protein>
<feature type="region of interest" description="Disordered" evidence="1">
    <location>
        <begin position="510"/>
        <end position="566"/>
    </location>
</feature>
<accession>A0ABP0GT76</accession>
<feature type="compositionally biased region" description="Polar residues" evidence="1">
    <location>
        <begin position="613"/>
        <end position="623"/>
    </location>
</feature>
<feature type="region of interest" description="Disordered" evidence="1">
    <location>
        <begin position="982"/>
        <end position="1048"/>
    </location>
</feature>
<organism evidence="2 3">
    <name type="scientific">Clavelina lepadiformis</name>
    <name type="common">Light-bulb sea squirt</name>
    <name type="synonym">Ascidia lepadiformis</name>
    <dbReference type="NCBI Taxonomy" id="159417"/>
    <lineage>
        <taxon>Eukaryota</taxon>
        <taxon>Metazoa</taxon>
        <taxon>Chordata</taxon>
        <taxon>Tunicata</taxon>
        <taxon>Ascidiacea</taxon>
        <taxon>Aplousobranchia</taxon>
        <taxon>Clavelinidae</taxon>
        <taxon>Clavelina</taxon>
    </lineage>
</organism>
<feature type="compositionally biased region" description="Polar residues" evidence="1">
    <location>
        <begin position="638"/>
        <end position="653"/>
    </location>
</feature>
<dbReference type="PANTHER" id="PTHR15703:SF3">
    <property type="entry name" value="GRANULE ASSOCIATED RAC AND RHOG EFFECTOR PROTEIN 1"/>
    <property type="match status" value="1"/>
</dbReference>
<dbReference type="EMBL" id="CAWYQH010000141">
    <property type="protein sequence ID" value="CAK8694941.1"/>
    <property type="molecule type" value="Genomic_DNA"/>
</dbReference>